<dbReference type="FunFam" id="3.30.70.270:FF:000020">
    <property type="entry name" value="Transposon Tf2-6 polyprotein-like Protein"/>
    <property type="match status" value="1"/>
</dbReference>
<dbReference type="Gene3D" id="3.30.70.270">
    <property type="match status" value="1"/>
</dbReference>
<sequence>MDAVWFEKCSSNVPAFHESIGGGRVLCVIPGPPGRHVDKRTQKDAGGSEEEHCQHLKQVLDCFKEYGVIDNPNSLLHSSLDILLEDGISPLESRVSAVRDFPLPKSQRKLKEFLGLINYYCRFIPQCAQILHPLHMLHSHSLTNSELRWSEECLTAFDHAKTALANTTLLFHPIPGAVVSIMSDASDVVWELSCSMVFATDCILFSQTLSN</sequence>
<dbReference type="AlphaFoldDB" id="A0A1X7TYS9"/>
<proteinExistence type="predicted"/>
<name>A0A1X7TYS9_AMPQE</name>
<dbReference type="SUPFAM" id="SSF56672">
    <property type="entry name" value="DNA/RNA polymerases"/>
    <property type="match status" value="1"/>
</dbReference>
<evidence type="ECO:0008006" key="2">
    <source>
        <dbReference type="Google" id="ProtNLM"/>
    </source>
</evidence>
<dbReference type="InParanoid" id="A0A1X7TYS9"/>
<dbReference type="PANTHER" id="PTHR33064">
    <property type="entry name" value="POL PROTEIN"/>
    <property type="match status" value="1"/>
</dbReference>
<dbReference type="eggNOG" id="KOG0017">
    <property type="taxonomic scope" value="Eukaryota"/>
</dbReference>
<protein>
    <recommendedName>
        <fullName evidence="2">Reverse transcriptase/retrotransposon-derived protein RNase H-like domain-containing protein</fullName>
    </recommendedName>
</protein>
<dbReference type="EnsemblMetazoa" id="Aqu2.1.20260_001">
    <property type="protein sequence ID" value="Aqu2.1.20260_001"/>
    <property type="gene ID" value="Aqu2.1.20260"/>
</dbReference>
<dbReference type="PANTHER" id="PTHR33064:SF37">
    <property type="entry name" value="RIBONUCLEASE H"/>
    <property type="match status" value="1"/>
</dbReference>
<reference evidence="1" key="1">
    <citation type="submission" date="2017-05" db="UniProtKB">
        <authorList>
            <consortium name="EnsemblMetazoa"/>
        </authorList>
    </citation>
    <scope>IDENTIFICATION</scope>
</reference>
<organism evidence="1">
    <name type="scientific">Amphimedon queenslandica</name>
    <name type="common">Sponge</name>
    <dbReference type="NCBI Taxonomy" id="400682"/>
    <lineage>
        <taxon>Eukaryota</taxon>
        <taxon>Metazoa</taxon>
        <taxon>Porifera</taxon>
        <taxon>Demospongiae</taxon>
        <taxon>Heteroscleromorpha</taxon>
        <taxon>Haplosclerida</taxon>
        <taxon>Niphatidae</taxon>
        <taxon>Amphimedon</taxon>
    </lineage>
</organism>
<dbReference type="InterPro" id="IPR043128">
    <property type="entry name" value="Rev_trsase/Diguanyl_cyclase"/>
</dbReference>
<dbReference type="InterPro" id="IPR051320">
    <property type="entry name" value="Viral_Replic_Matur_Polypro"/>
</dbReference>
<accession>A0A1X7TYS9</accession>
<evidence type="ECO:0000313" key="1">
    <source>
        <dbReference type="EnsemblMetazoa" id="Aqu2.1.20260_001"/>
    </source>
</evidence>
<dbReference type="OrthoDB" id="41323at2759"/>
<dbReference type="InterPro" id="IPR043502">
    <property type="entry name" value="DNA/RNA_pol_sf"/>
</dbReference>